<keyword evidence="2" id="KW-0812">Transmembrane</keyword>
<dbReference type="AlphaFoldDB" id="A0A975FQ06"/>
<feature type="compositionally biased region" description="Polar residues" evidence="1">
    <location>
        <begin position="1"/>
        <end position="11"/>
    </location>
</feature>
<feature type="compositionally biased region" description="Low complexity" evidence="1">
    <location>
        <begin position="15"/>
        <end position="28"/>
    </location>
</feature>
<sequence>MTSHDTTSEQAYRSPAGEAPPQAAPQPATSGYAPYPPAVEAEPRGFSIAALVLGLVSIVAGYTFFVPIAGLVLGIIALKREPAGRTMAIWGTVLSGVMLAGTVLIGLVSLAIGIALLPFGLLF</sequence>
<dbReference type="Proteomes" id="UP000671914">
    <property type="component" value="Chromosome"/>
</dbReference>
<dbReference type="Pfam" id="PF13828">
    <property type="entry name" value="DUF4190"/>
    <property type="match status" value="1"/>
</dbReference>
<reference evidence="4" key="1">
    <citation type="submission" date="2021-03" db="EMBL/GenBank/DDBJ databases">
        <title>Agromyces archimandritus sp. nov., isolated from the cockroach Archimandrita tessellata.</title>
        <authorList>
            <person name="Guzman J."/>
            <person name="Ortuzar M."/>
            <person name="Poehlein A."/>
            <person name="Daniel R."/>
            <person name="Trujillo M."/>
            <person name="Vilcinskas A."/>
        </authorList>
    </citation>
    <scope>NUCLEOTIDE SEQUENCE</scope>
    <source>
        <strain evidence="4">G127AT</strain>
    </source>
</reference>
<feature type="transmembrane region" description="Helical" evidence="2">
    <location>
        <begin position="46"/>
        <end position="76"/>
    </location>
</feature>
<protein>
    <submittedName>
        <fullName evidence="4">DUF4190 domain-containing protein</fullName>
    </submittedName>
</protein>
<feature type="domain" description="DUF4190" evidence="3">
    <location>
        <begin position="47"/>
        <end position="104"/>
    </location>
</feature>
<feature type="region of interest" description="Disordered" evidence="1">
    <location>
        <begin position="1"/>
        <end position="36"/>
    </location>
</feature>
<evidence type="ECO:0000256" key="1">
    <source>
        <dbReference type="SAM" id="MobiDB-lite"/>
    </source>
</evidence>
<evidence type="ECO:0000313" key="5">
    <source>
        <dbReference type="Proteomes" id="UP000671914"/>
    </source>
</evidence>
<evidence type="ECO:0000256" key="2">
    <source>
        <dbReference type="SAM" id="Phobius"/>
    </source>
</evidence>
<keyword evidence="2" id="KW-0472">Membrane</keyword>
<keyword evidence="5" id="KW-1185">Reference proteome</keyword>
<dbReference type="KEGG" id="aarc:G127AT_02270"/>
<proteinExistence type="predicted"/>
<gene>
    <name evidence="4" type="ORF">G127AT_02270</name>
</gene>
<dbReference type="EMBL" id="CP071696">
    <property type="protein sequence ID" value="QTX05086.1"/>
    <property type="molecule type" value="Genomic_DNA"/>
</dbReference>
<organism evidence="4 5">
    <name type="scientific">Agromyces archimandritae</name>
    <dbReference type="NCBI Taxonomy" id="2781962"/>
    <lineage>
        <taxon>Bacteria</taxon>
        <taxon>Bacillati</taxon>
        <taxon>Actinomycetota</taxon>
        <taxon>Actinomycetes</taxon>
        <taxon>Micrococcales</taxon>
        <taxon>Microbacteriaceae</taxon>
        <taxon>Agromyces</taxon>
    </lineage>
</organism>
<feature type="transmembrane region" description="Helical" evidence="2">
    <location>
        <begin position="88"/>
        <end position="121"/>
    </location>
</feature>
<name>A0A975FQ06_9MICO</name>
<keyword evidence="2" id="KW-1133">Transmembrane helix</keyword>
<evidence type="ECO:0000259" key="3">
    <source>
        <dbReference type="Pfam" id="PF13828"/>
    </source>
</evidence>
<accession>A0A975FQ06</accession>
<evidence type="ECO:0000313" key="4">
    <source>
        <dbReference type="EMBL" id="QTX05086.1"/>
    </source>
</evidence>
<dbReference type="InterPro" id="IPR025241">
    <property type="entry name" value="DUF4190"/>
</dbReference>
<dbReference type="RefSeq" id="WP_210899363.1">
    <property type="nucleotide sequence ID" value="NZ_CP071696.1"/>
</dbReference>